<keyword evidence="1" id="KW-0732">Signal</keyword>
<evidence type="ECO:0000313" key="3">
    <source>
        <dbReference type="Proteomes" id="UP000319257"/>
    </source>
</evidence>
<dbReference type="GeneID" id="41970911"/>
<evidence type="ECO:0008006" key="4">
    <source>
        <dbReference type="Google" id="ProtNLM"/>
    </source>
</evidence>
<protein>
    <recommendedName>
        <fullName evidence="4">Carbohydrate-binding domain-containing protein</fullName>
    </recommendedName>
</protein>
<dbReference type="Proteomes" id="UP000319257">
    <property type="component" value="Unassembled WGS sequence"/>
</dbReference>
<keyword evidence="3" id="KW-1185">Reference proteome</keyword>
<dbReference type="RefSeq" id="XP_030998613.1">
    <property type="nucleotide sequence ID" value="XM_031137767.1"/>
</dbReference>
<feature type="chain" id="PRO_5021294178" description="Carbohydrate-binding domain-containing protein" evidence="1">
    <location>
        <begin position="18"/>
        <end position="225"/>
    </location>
</feature>
<dbReference type="CDD" id="cd09620">
    <property type="entry name" value="CBM9_like_3"/>
    <property type="match status" value="1"/>
</dbReference>
<name>A0A507B3S2_9PEZI</name>
<dbReference type="AlphaFoldDB" id="A0A507B3S2"/>
<comment type="caution">
    <text evidence="2">The sequence shown here is derived from an EMBL/GenBank/DDBJ whole genome shotgun (WGS) entry which is preliminary data.</text>
</comment>
<dbReference type="InParanoid" id="A0A507B3S2"/>
<dbReference type="Gene3D" id="2.60.40.1190">
    <property type="match status" value="1"/>
</dbReference>
<dbReference type="STRING" id="1093900.A0A507B3S2"/>
<organism evidence="2 3">
    <name type="scientific">Thyridium curvatum</name>
    <dbReference type="NCBI Taxonomy" id="1093900"/>
    <lineage>
        <taxon>Eukaryota</taxon>
        <taxon>Fungi</taxon>
        <taxon>Dikarya</taxon>
        <taxon>Ascomycota</taxon>
        <taxon>Pezizomycotina</taxon>
        <taxon>Sordariomycetes</taxon>
        <taxon>Sordariomycetidae</taxon>
        <taxon>Thyridiales</taxon>
        <taxon>Thyridiaceae</taxon>
        <taxon>Thyridium</taxon>
    </lineage>
</organism>
<evidence type="ECO:0000313" key="2">
    <source>
        <dbReference type="EMBL" id="TPX16902.1"/>
    </source>
</evidence>
<reference evidence="2 3" key="1">
    <citation type="submission" date="2019-06" db="EMBL/GenBank/DDBJ databases">
        <title>Draft genome sequence of the filamentous fungus Phialemoniopsis curvata isolated from diesel fuel.</title>
        <authorList>
            <person name="Varaljay V.A."/>
            <person name="Lyon W.J."/>
            <person name="Crouch A.L."/>
            <person name="Drake C.E."/>
            <person name="Hollomon J.M."/>
            <person name="Nadeau L.J."/>
            <person name="Nunn H.S."/>
            <person name="Stevenson B.S."/>
            <person name="Bojanowski C.L."/>
            <person name="Crookes-Goodson W.J."/>
        </authorList>
    </citation>
    <scope>NUCLEOTIDE SEQUENCE [LARGE SCALE GENOMIC DNA]</scope>
    <source>
        <strain evidence="2 3">D216</strain>
    </source>
</reference>
<sequence length="225" mass="25262">MLSKLTIIPALAALATAAALPSVDVPACPSKATVSYDRSMPAPSKPFPLTKVDLCYDDRAIHITFKAYDETNFFFNASQTTDGDIWAYEVMEAFIYKGTDDPRRYFEYEVSPNNVTFQAFIYNPSKVRAPGARFDGAFFRQPIEDGLTAATTLDRDCHTWVSDVRIPLGLFNVDDGAARGTQWRMNFFRIVTSPEIFPDQILAAWSPTDQANFHMSPFFGHVKFV</sequence>
<feature type="signal peptide" evidence="1">
    <location>
        <begin position="1"/>
        <end position="17"/>
    </location>
</feature>
<gene>
    <name evidence="2" type="ORF">E0L32_003464</name>
</gene>
<dbReference type="SUPFAM" id="SSF49344">
    <property type="entry name" value="CBD9-like"/>
    <property type="match status" value="1"/>
</dbReference>
<accession>A0A507B3S2</accession>
<dbReference type="OrthoDB" id="61321at2759"/>
<dbReference type="EMBL" id="SKBQ01000015">
    <property type="protein sequence ID" value="TPX16902.1"/>
    <property type="molecule type" value="Genomic_DNA"/>
</dbReference>
<proteinExistence type="predicted"/>
<evidence type="ECO:0000256" key="1">
    <source>
        <dbReference type="SAM" id="SignalP"/>
    </source>
</evidence>